<keyword evidence="1" id="KW-0433">Leucine-rich repeat</keyword>
<dbReference type="STRING" id="283909.R7T351"/>
<dbReference type="EnsemblMetazoa" id="CapteT75795">
    <property type="protein sequence ID" value="CapteP75795"/>
    <property type="gene ID" value="CapteG75795"/>
</dbReference>
<dbReference type="Proteomes" id="UP000014760">
    <property type="component" value="Unassembled WGS sequence"/>
</dbReference>
<protein>
    <recommendedName>
        <fullName evidence="7">LRRNT domain-containing protein</fullName>
    </recommendedName>
</protein>
<dbReference type="SUPFAM" id="SSF52058">
    <property type="entry name" value="L domain-like"/>
    <property type="match status" value="1"/>
</dbReference>
<dbReference type="PANTHER" id="PTHR24366:SF161">
    <property type="entry name" value="TIR DOMAIN-CONTAINING PROTEIN"/>
    <property type="match status" value="1"/>
</dbReference>
<keyword evidence="3" id="KW-0677">Repeat</keyword>
<dbReference type="OrthoDB" id="6160852at2759"/>
<sequence>CPNKCKCSANFATISCQHQQLSQIPDGIPIQAHQLYLGYNLITRLPENSFSTLVNLTEISLKNNELVEIQAGAFSGLARLKYLYLTQNSLKLIGDRAFDGLVSLQQLHLQQNQLIQVPNLSAMSSLTRLSFANNKLKLLPEKFFAGTTSLTELRMSKNNMQSIWDNSPSILNVLRNLQHIDLDHSQIKVIPSQAFKGVIALKTIMMSSN</sequence>
<evidence type="ECO:0000256" key="1">
    <source>
        <dbReference type="ARBA" id="ARBA00022614"/>
    </source>
</evidence>
<evidence type="ECO:0000256" key="2">
    <source>
        <dbReference type="ARBA" id="ARBA00022729"/>
    </source>
</evidence>
<dbReference type="OMA" id="NQICNIS"/>
<proteinExistence type="predicted"/>
<dbReference type="PROSITE" id="PS51450">
    <property type="entry name" value="LRR"/>
    <property type="match status" value="1"/>
</dbReference>
<keyword evidence="6" id="KW-1185">Reference proteome</keyword>
<gene>
    <name evidence="4" type="ORF">CAPTEDRAFT_75795</name>
</gene>
<dbReference type="InterPro" id="IPR032675">
    <property type="entry name" value="LRR_dom_sf"/>
</dbReference>
<dbReference type="FunFam" id="3.80.10.10:FF:000082">
    <property type="entry name" value="Leucine-rich repeat-containing 24"/>
    <property type="match status" value="1"/>
</dbReference>
<dbReference type="Gene3D" id="3.80.10.10">
    <property type="entry name" value="Ribonuclease Inhibitor"/>
    <property type="match status" value="2"/>
</dbReference>
<organism evidence="4">
    <name type="scientific">Capitella teleta</name>
    <name type="common">Polychaete worm</name>
    <dbReference type="NCBI Taxonomy" id="283909"/>
    <lineage>
        <taxon>Eukaryota</taxon>
        <taxon>Metazoa</taxon>
        <taxon>Spiralia</taxon>
        <taxon>Lophotrochozoa</taxon>
        <taxon>Annelida</taxon>
        <taxon>Polychaeta</taxon>
        <taxon>Sedentaria</taxon>
        <taxon>Scolecida</taxon>
        <taxon>Capitellidae</taxon>
        <taxon>Capitella</taxon>
    </lineage>
</organism>
<evidence type="ECO:0008006" key="7">
    <source>
        <dbReference type="Google" id="ProtNLM"/>
    </source>
</evidence>
<evidence type="ECO:0000313" key="4">
    <source>
        <dbReference type="EMBL" id="ELT87013.1"/>
    </source>
</evidence>
<keyword evidence="2" id="KW-0732">Signal</keyword>
<dbReference type="PANTHER" id="PTHR24366">
    <property type="entry name" value="IG(IMMUNOGLOBULIN) AND LRR(LEUCINE RICH REPEAT) DOMAINS"/>
    <property type="match status" value="1"/>
</dbReference>
<evidence type="ECO:0000256" key="3">
    <source>
        <dbReference type="ARBA" id="ARBA00022737"/>
    </source>
</evidence>
<evidence type="ECO:0000313" key="5">
    <source>
        <dbReference type="EnsemblMetazoa" id="CapteP75795"/>
    </source>
</evidence>
<dbReference type="Pfam" id="PF13855">
    <property type="entry name" value="LRR_8"/>
    <property type="match status" value="1"/>
</dbReference>
<reference evidence="5" key="3">
    <citation type="submission" date="2015-06" db="UniProtKB">
        <authorList>
            <consortium name="EnsemblMetazoa"/>
        </authorList>
    </citation>
    <scope>IDENTIFICATION</scope>
</reference>
<name>R7T351_CAPTE</name>
<dbReference type="Pfam" id="PF13306">
    <property type="entry name" value="LRR_5"/>
    <property type="match status" value="1"/>
</dbReference>
<dbReference type="InterPro" id="IPR003591">
    <property type="entry name" value="Leu-rich_rpt_typical-subtyp"/>
</dbReference>
<dbReference type="InterPro" id="IPR001611">
    <property type="entry name" value="Leu-rich_rpt"/>
</dbReference>
<dbReference type="InterPro" id="IPR026906">
    <property type="entry name" value="LRR_5"/>
</dbReference>
<evidence type="ECO:0000313" key="6">
    <source>
        <dbReference type="Proteomes" id="UP000014760"/>
    </source>
</evidence>
<reference evidence="4 6" key="2">
    <citation type="journal article" date="2013" name="Nature">
        <title>Insights into bilaterian evolution from three spiralian genomes.</title>
        <authorList>
            <person name="Simakov O."/>
            <person name="Marletaz F."/>
            <person name="Cho S.J."/>
            <person name="Edsinger-Gonzales E."/>
            <person name="Havlak P."/>
            <person name="Hellsten U."/>
            <person name="Kuo D.H."/>
            <person name="Larsson T."/>
            <person name="Lv J."/>
            <person name="Arendt D."/>
            <person name="Savage R."/>
            <person name="Osoegawa K."/>
            <person name="de Jong P."/>
            <person name="Grimwood J."/>
            <person name="Chapman J.A."/>
            <person name="Shapiro H."/>
            <person name="Aerts A."/>
            <person name="Otillar R.P."/>
            <person name="Terry A.Y."/>
            <person name="Boore J.L."/>
            <person name="Grigoriev I.V."/>
            <person name="Lindberg D.R."/>
            <person name="Seaver E.C."/>
            <person name="Weisblat D.A."/>
            <person name="Putnam N.H."/>
            <person name="Rokhsar D.S."/>
        </authorList>
    </citation>
    <scope>NUCLEOTIDE SEQUENCE</scope>
    <source>
        <strain evidence="4 6">I ESC-2004</strain>
    </source>
</reference>
<dbReference type="EMBL" id="AMQN01016120">
    <property type="status" value="NOT_ANNOTATED_CDS"/>
    <property type="molecule type" value="Genomic_DNA"/>
</dbReference>
<dbReference type="EMBL" id="KB312557">
    <property type="protein sequence ID" value="ELT87013.1"/>
    <property type="molecule type" value="Genomic_DNA"/>
</dbReference>
<accession>R7T351</accession>
<feature type="non-terminal residue" evidence="4">
    <location>
        <position position="1"/>
    </location>
</feature>
<dbReference type="HOGENOM" id="CLU_000288_18_10_1"/>
<dbReference type="SMART" id="SM00369">
    <property type="entry name" value="LRR_TYP"/>
    <property type="match status" value="6"/>
</dbReference>
<reference evidence="6" key="1">
    <citation type="submission" date="2012-12" db="EMBL/GenBank/DDBJ databases">
        <authorList>
            <person name="Hellsten U."/>
            <person name="Grimwood J."/>
            <person name="Chapman J.A."/>
            <person name="Shapiro H."/>
            <person name="Aerts A."/>
            <person name="Otillar R.P."/>
            <person name="Terry A.Y."/>
            <person name="Boore J.L."/>
            <person name="Simakov O."/>
            <person name="Marletaz F."/>
            <person name="Cho S.-J."/>
            <person name="Edsinger-Gonzales E."/>
            <person name="Havlak P."/>
            <person name="Kuo D.-H."/>
            <person name="Larsson T."/>
            <person name="Lv J."/>
            <person name="Arendt D."/>
            <person name="Savage R."/>
            <person name="Osoegawa K."/>
            <person name="de Jong P."/>
            <person name="Lindberg D.R."/>
            <person name="Seaver E.C."/>
            <person name="Weisblat D.A."/>
            <person name="Putnam N.H."/>
            <person name="Grigoriev I.V."/>
            <person name="Rokhsar D.S."/>
        </authorList>
    </citation>
    <scope>NUCLEOTIDE SEQUENCE</scope>
    <source>
        <strain evidence="6">I ESC-2004</strain>
    </source>
</reference>
<feature type="non-terminal residue" evidence="4">
    <location>
        <position position="209"/>
    </location>
</feature>
<dbReference type="AlphaFoldDB" id="R7T351"/>